<keyword evidence="2" id="KW-0808">Transferase</keyword>
<evidence type="ECO:0000313" key="3">
    <source>
        <dbReference type="Proteomes" id="UP001206548"/>
    </source>
</evidence>
<dbReference type="InterPro" id="IPR002052">
    <property type="entry name" value="DNA_methylase_N6_adenine_CS"/>
</dbReference>
<proteinExistence type="predicted"/>
<gene>
    <name evidence="2" type="ORF">NXS10_00995</name>
</gene>
<dbReference type="InterPro" id="IPR029063">
    <property type="entry name" value="SAM-dependent_MTases_sf"/>
</dbReference>
<dbReference type="InterPro" id="IPR011639">
    <property type="entry name" value="MethylTrfase_TaqI-like_dom"/>
</dbReference>
<organism evidence="2 3">
    <name type="scientific">Streptococcus sciuri</name>
    <dbReference type="NCBI Taxonomy" id="2973939"/>
    <lineage>
        <taxon>Bacteria</taxon>
        <taxon>Bacillati</taxon>
        <taxon>Bacillota</taxon>
        <taxon>Bacilli</taxon>
        <taxon>Lactobacillales</taxon>
        <taxon>Streptococcaceae</taxon>
        <taxon>Streptococcus</taxon>
    </lineage>
</organism>
<dbReference type="PROSITE" id="PS00092">
    <property type="entry name" value="N6_MTASE"/>
    <property type="match status" value="1"/>
</dbReference>
<sequence>MRPIEKGVSMARIDISEEALAKESQDLLSVLLKDRTTNKSIVWATHSYEFWGRGFGVADSITPRKVTGAYANLIQPRSEKSKAEQKGRTKVHAEVFTPTWLVKLQNGFVEDELSTLPLEAYVDTKWLEITCGEAPYMVSRYDTVTGEEIELADRVGFVDRKLQRISQEVSDESEFFNLAVRAYKASYGYEYQGDSLLLARENLLASFEDYYRAAFDKNPSLEQKMEIATIISYNVMQMDGIAKTTPYSMTVPKAVQLDLFGEVEEEIPVMEPKKTKLKDWKKNKMIGFERLSSEESDMKFDVAIGNPPYQDNTLGDNISYAPAIYHAFMDESFKVARKVCLITPSRYLFSRGRLPKEWHKKILKDPHFKIMYYEQNSGLVFPNTDIKGGVAVGYRDTEKNFGAIKLFIPFDELRSIAIKVDTQAENSMSTIITNPLSHKFSNLLRDTRPDVVSLASKTFDLRSNVLDKLNDIIFFDEEPNDGFEYMKILGLYKKQRSIKYIRRDFINGPYNIEGYKVFVPKSNGSGAIGEVLSTPLIGHTQTFISIGNFTSKNEAEACLKYVKTKFARVMLGILKATQDNPAPIWSKVPLQDFTVNSDIDWSQSVADIDRQLYKKLSVEEIAFIENNVREMD</sequence>
<keyword evidence="3" id="KW-1185">Reference proteome</keyword>
<reference evidence="2 3" key="1">
    <citation type="journal article" date="2023" name="Int. J. Syst. Evol. Microbiol.">
        <title>Streptococcus sciuri sp. nov., Staphylococcus marylandisciuri sp. nov. and Staphylococcus americanisciuri sp. nov., isolated from faeces of eastern grey squirrel (Sciurus carolinensis).</title>
        <authorList>
            <person name="Volokhov D.V."/>
            <person name="Zagorodnyaya T.A."/>
            <person name="Furtak V.A."/>
            <person name="Nattanmai G."/>
            <person name="Randall L."/>
            <person name="Jose S."/>
            <person name="Gao Y."/>
            <person name="Eisenberg T."/>
            <person name="Delmonte P."/>
            <person name="Blom J."/>
            <person name="Mitchell K.K."/>
        </authorList>
    </citation>
    <scope>NUCLEOTIDE SEQUENCE [LARGE SCALE GENOMIC DNA]</scope>
    <source>
        <strain evidence="2 3">SQ9-PEA</strain>
    </source>
</reference>
<accession>A0ABT2F6W5</accession>
<dbReference type="GO" id="GO:0008168">
    <property type="term" value="F:methyltransferase activity"/>
    <property type="evidence" value="ECO:0007669"/>
    <property type="project" value="UniProtKB-KW"/>
</dbReference>
<dbReference type="Proteomes" id="UP001206548">
    <property type="component" value="Unassembled WGS sequence"/>
</dbReference>
<feature type="domain" description="Type II methyltransferase M.TaqI-like" evidence="1">
    <location>
        <begin position="273"/>
        <end position="377"/>
    </location>
</feature>
<name>A0ABT2F6W5_9STRE</name>
<comment type="caution">
    <text evidence="2">The sequence shown here is derived from an EMBL/GenBank/DDBJ whole genome shotgun (WGS) entry which is preliminary data.</text>
</comment>
<evidence type="ECO:0000313" key="2">
    <source>
        <dbReference type="EMBL" id="MCS4487557.1"/>
    </source>
</evidence>
<protein>
    <submittedName>
        <fullName evidence="2">Eco57I restriction-modification methylase domain-containing protein</fullName>
    </submittedName>
</protein>
<dbReference type="GO" id="GO:0032259">
    <property type="term" value="P:methylation"/>
    <property type="evidence" value="ECO:0007669"/>
    <property type="project" value="UniProtKB-KW"/>
</dbReference>
<dbReference type="SUPFAM" id="SSF53335">
    <property type="entry name" value="S-adenosyl-L-methionine-dependent methyltransferases"/>
    <property type="match status" value="1"/>
</dbReference>
<keyword evidence="2" id="KW-0489">Methyltransferase</keyword>
<dbReference type="Pfam" id="PF07669">
    <property type="entry name" value="Eco57I"/>
    <property type="match status" value="1"/>
</dbReference>
<dbReference type="Gene3D" id="3.40.50.150">
    <property type="entry name" value="Vaccinia Virus protein VP39"/>
    <property type="match status" value="1"/>
</dbReference>
<evidence type="ECO:0000259" key="1">
    <source>
        <dbReference type="Pfam" id="PF07669"/>
    </source>
</evidence>
<dbReference type="EMBL" id="JANUXX010000001">
    <property type="protein sequence ID" value="MCS4487557.1"/>
    <property type="molecule type" value="Genomic_DNA"/>
</dbReference>